<comment type="caution">
    <text evidence="1">The sequence shown here is derived from an EMBL/GenBank/DDBJ whole genome shotgun (WGS) entry which is preliminary data.</text>
</comment>
<protein>
    <submittedName>
        <fullName evidence="1">Molybdopterin synthase sulfur carrier subunit</fullName>
    </submittedName>
</protein>
<dbReference type="InterPro" id="IPR012675">
    <property type="entry name" value="Beta-grasp_dom_sf"/>
</dbReference>
<evidence type="ECO:0000313" key="1">
    <source>
        <dbReference type="EMBL" id="GIG34761.1"/>
    </source>
</evidence>
<name>A0A919P614_9CELL</name>
<evidence type="ECO:0000313" key="2">
    <source>
        <dbReference type="Proteomes" id="UP000642125"/>
    </source>
</evidence>
<proteinExistence type="predicted"/>
<dbReference type="AlphaFoldDB" id="A0A919P614"/>
<keyword evidence="2" id="KW-1185">Reference proteome</keyword>
<sequence length="85" mass="8398">MPVQVLLRYYAGAAAAAGLDQEPVAVPAGTTTGALVAEACARHGADLVRVAGACSVLVDGVLDPDRTRPLAAGTTVDLLPPFAGG</sequence>
<dbReference type="SUPFAM" id="SSF54285">
    <property type="entry name" value="MoaD/ThiS"/>
    <property type="match status" value="1"/>
</dbReference>
<gene>
    <name evidence="1" type="ORF">Cpa01nite_01420</name>
</gene>
<reference evidence="1" key="1">
    <citation type="submission" date="2021-01" db="EMBL/GenBank/DDBJ databases">
        <title>Whole genome shotgun sequence of Cellulomonas pakistanensis NBRC 110800.</title>
        <authorList>
            <person name="Komaki H."/>
            <person name="Tamura T."/>
        </authorList>
    </citation>
    <scope>NUCLEOTIDE SEQUENCE</scope>
    <source>
        <strain evidence="1">NBRC 110800</strain>
    </source>
</reference>
<dbReference type="InterPro" id="IPR003749">
    <property type="entry name" value="ThiS/MoaD-like"/>
</dbReference>
<dbReference type="Proteomes" id="UP000642125">
    <property type="component" value="Unassembled WGS sequence"/>
</dbReference>
<organism evidence="1 2">
    <name type="scientific">Cellulomonas pakistanensis</name>
    <dbReference type="NCBI Taxonomy" id="992287"/>
    <lineage>
        <taxon>Bacteria</taxon>
        <taxon>Bacillati</taxon>
        <taxon>Actinomycetota</taxon>
        <taxon>Actinomycetes</taxon>
        <taxon>Micrococcales</taxon>
        <taxon>Cellulomonadaceae</taxon>
        <taxon>Cellulomonas</taxon>
    </lineage>
</organism>
<accession>A0A919P614</accession>
<dbReference type="EMBL" id="BONO01000001">
    <property type="protein sequence ID" value="GIG34761.1"/>
    <property type="molecule type" value="Genomic_DNA"/>
</dbReference>
<dbReference type="Gene3D" id="3.10.20.30">
    <property type="match status" value="1"/>
</dbReference>
<dbReference type="Pfam" id="PF02597">
    <property type="entry name" value="ThiS"/>
    <property type="match status" value="1"/>
</dbReference>
<dbReference type="InterPro" id="IPR016155">
    <property type="entry name" value="Mopterin_synth/thiamin_S_b"/>
</dbReference>